<feature type="chain" id="PRO_5046784686" description="Phytase-like domain-containing protein" evidence="1">
    <location>
        <begin position="22"/>
        <end position="394"/>
    </location>
</feature>
<proteinExistence type="predicted"/>
<dbReference type="SUPFAM" id="SSF63825">
    <property type="entry name" value="YWTD domain"/>
    <property type="match status" value="1"/>
</dbReference>
<name>A0ABU0CA08_9BRAD</name>
<dbReference type="Proteomes" id="UP001230253">
    <property type="component" value="Unassembled WGS sequence"/>
</dbReference>
<comment type="caution">
    <text evidence="3">The sequence shown here is derived from an EMBL/GenBank/DDBJ whole genome shotgun (WGS) entry which is preliminary data.</text>
</comment>
<evidence type="ECO:0000313" key="4">
    <source>
        <dbReference type="Proteomes" id="UP001230253"/>
    </source>
</evidence>
<protein>
    <recommendedName>
        <fullName evidence="2">Phytase-like domain-containing protein</fullName>
    </recommendedName>
</protein>
<evidence type="ECO:0000256" key="1">
    <source>
        <dbReference type="SAM" id="SignalP"/>
    </source>
</evidence>
<dbReference type="RefSeq" id="WP_307155373.1">
    <property type="nucleotide sequence ID" value="NZ_JAUSUK010000002.1"/>
</dbReference>
<dbReference type="InterPro" id="IPR027372">
    <property type="entry name" value="Phytase-like_dom"/>
</dbReference>
<sequence length="394" mass="41529">MRSPSFVSLFPGLLVFLVAVAAPAPGRAAEAGSLPSPVFRGALTLPHNLKVEGTTFGGISGLDYDAASDTFYALSDDRAQRGPARYYKLRLTLDADGIHGANIASMHVLTSPDGGQFSEGDIDPEALRLAASGKHLYWSSESNQDGTPEIFVSNLDGSASRGLSLPDAYLPKAHGSRGVRPNLGFEAIALSPDNKRLYAITENALIQDGSQATLYAGSLSRIIVFDLTSGKVVAEYIYETDPIFRAPAFPLGGADNGVSEALALADGRLLVIERSYAAGVGNHIVIYVVTLDNADDISGLESIADRDVRTVRKTPWFILDEGAFGLDLDNIEAASFGPQIDGHPSLVLASDDNFNPLGQVTQFLLFTLSATAPAFPAGEPSSDLPGSEPAPSHL</sequence>
<keyword evidence="4" id="KW-1185">Reference proteome</keyword>
<dbReference type="EMBL" id="JAUSUK010000002">
    <property type="protein sequence ID" value="MDQ0327319.1"/>
    <property type="molecule type" value="Genomic_DNA"/>
</dbReference>
<dbReference type="PANTHER" id="PTHR37957">
    <property type="entry name" value="BLR7070 PROTEIN"/>
    <property type="match status" value="1"/>
</dbReference>
<dbReference type="Pfam" id="PF13449">
    <property type="entry name" value="Phytase-like"/>
    <property type="match status" value="1"/>
</dbReference>
<organism evidence="3 4">
    <name type="scientific">Rhodopseudomonas julia</name>
    <dbReference type="NCBI Taxonomy" id="200617"/>
    <lineage>
        <taxon>Bacteria</taxon>
        <taxon>Pseudomonadati</taxon>
        <taxon>Pseudomonadota</taxon>
        <taxon>Alphaproteobacteria</taxon>
        <taxon>Hyphomicrobiales</taxon>
        <taxon>Nitrobacteraceae</taxon>
        <taxon>Rhodopseudomonas</taxon>
    </lineage>
</organism>
<evidence type="ECO:0000313" key="3">
    <source>
        <dbReference type="EMBL" id="MDQ0327319.1"/>
    </source>
</evidence>
<feature type="domain" description="Phytase-like" evidence="2">
    <location>
        <begin position="54"/>
        <end position="354"/>
    </location>
</feature>
<dbReference type="PANTHER" id="PTHR37957:SF1">
    <property type="entry name" value="PHYTASE-LIKE DOMAIN-CONTAINING PROTEIN"/>
    <property type="match status" value="1"/>
</dbReference>
<keyword evidence="1" id="KW-0732">Signal</keyword>
<reference evidence="3 4" key="1">
    <citation type="submission" date="2023-07" db="EMBL/GenBank/DDBJ databases">
        <title>Genomic Encyclopedia of Type Strains, Phase IV (KMG-IV): sequencing the most valuable type-strain genomes for metagenomic binning, comparative biology and taxonomic classification.</title>
        <authorList>
            <person name="Goeker M."/>
        </authorList>
    </citation>
    <scope>NUCLEOTIDE SEQUENCE [LARGE SCALE GENOMIC DNA]</scope>
    <source>
        <strain evidence="3 4">DSM 11549</strain>
    </source>
</reference>
<feature type="signal peptide" evidence="1">
    <location>
        <begin position="1"/>
        <end position="21"/>
    </location>
</feature>
<accession>A0ABU0CA08</accession>
<gene>
    <name evidence="3" type="ORF">J2R99_003188</name>
</gene>
<evidence type="ECO:0000259" key="2">
    <source>
        <dbReference type="Pfam" id="PF13449"/>
    </source>
</evidence>